<evidence type="ECO:0000313" key="2">
    <source>
        <dbReference type="Proteomes" id="UP000000844"/>
    </source>
</evidence>
<reference evidence="1 2" key="1">
    <citation type="journal article" date="2009" name="Stand. Genomic Sci.">
        <title>Complete genome sequence of Stackebrandtia nassauensis type strain (LLR-40K-21).</title>
        <authorList>
            <person name="Munk C."/>
            <person name="Lapidus A."/>
            <person name="Copeland A."/>
            <person name="Jando M."/>
            <person name="Mayilraj S."/>
            <person name="Glavina Del Rio T."/>
            <person name="Nolan M."/>
            <person name="Chen F."/>
            <person name="Lucas S."/>
            <person name="Tice H."/>
            <person name="Cheng J.F."/>
            <person name="Han C."/>
            <person name="Detter J.C."/>
            <person name="Bruce D."/>
            <person name="Goodwin L."/>
            <person name="Chain P."/>
            <person name="Pitluck S."/>
            <person name="Goker M."/>
            <person name="Ovchinikova G."/>
            <person name="Pati A."/>
            <person name="Ivanova N."/>
            <person name="Mavromatis K."/>
            <person name="Chen A."/>
            <person name="Palaniappan K."/>
            <person name="Land M."/>
            <person name="Hauser L."/>
            <person name="Chang Y.J."/>
            <person name="Jeffries C.D."/>
            <person name="Bristow J."/>
            <person name="Eisen J.A."/>
            <person name="Markowitz V."/>
            <person name="Hugenholtz P."/>
            <person name="Kyrpides N.C."/>
            <person name="Klenk H.P."/>
        </authorList>
    </citation>
    <scope>NUCLEOTIDE SEQUENCE [LARGE SCALE GENOMIC DNA]</scope>
    <source>
        <strain evidence="2">DSM 44728 / CIP 108903 / NRRL B-16338 / NBRC 102104 / LLR-40K-21</strain>
    </source>
</reference>
<evidence type="ECO:0000313" key="1">
    <source>
        <dbReference type="EMBL" id="ADD42139.1"/>
    </source>
</evidence>
<sequence length="37" mass="4126">MEKKKSKAKLESMLGAVERRVPATKPAKSSCTRIYCV</sequence>
<dbReference type="STRING" id="446470.Snas_2456"/>
<dbReference type="AlphaFoldDB" id="D3Q4V9"/>
<protein>
    <submittedName>
        <fullName evidence="1">Uncharacterized protein</fullName>
    </submittedName>
</protein>
<name>D3Q4V9_STANL</name>
<dbReference type="Proteomes" id="UP000000844">
    <property type="component" value="Chromosome"/>
</dbReference>
<organism evidence="1 2">
    <name type="scientific">Stackebrandtia nassauensis (strain DSM 44728 / CIP 108903 / NRRL B-16338 / NBRC 102104 / LLR-40K-21)</name>
    <dbReference type="NCBI Taxonomy" id="446470"/>
    <lineage>
        <taxon>Bacteria</taxon>
        <taxon>Bacillati</taxon>
        <taxon>Actinomycetota</taxon>
        <taxon>Actinomycetes</taxon>
        <taxon>Glycomycetales</taxon>
        <taxon>Glycomycetaceae</taxon>
        <taxon>Stackebrandtia</taxon>
    </lineage>
</organism>
<gene>
    <name evidence="1" type="ordered locus">Snas_2456</name>
</gene>
<dbReference type="EMBL" id="CP001778">
    <property type="protein sequence ID" value="ADD42139.1"/>
    <property type="molecule type" value="Genomic_DNA"/>
</dbReference>
<dbReference type="KEGG" id="sna:Snas_2456"/>
<dbReference type="HOGENOM" id="CLU_220073_0_0_11"/>
<keyword evidence="2" id="KW-1185">Reference proteome</keyword>
<proteinExistence type="predicted"/>
<accession>D3Q4V9</accession>